<dbReference type="PANTHER" id="PTHR36447">
    <property type="entry name" value="BETA-GALACTOSIDASE GANA"/>
    <property type="match status" value="1"/>
</dbReference>
<dbReference type="eggNOG" id="COG1874">
    <property type="taxonomic scope" value="Bacteria"/>
</dbReference>
<feature type="domain" description="Glycoside hydrolase family 42 N-terminal" evidence="10">
    <location>
        <begin position="13"/>
        <end position="384"/>
    </location>
</feature>
<name>A0A086ZEL1_9BIFI</name>
<feature type="active site" description="Nucleophile" evidence="7">
    <location>
        <position position="306"/>
    </location>
</feature>
<protein>
    <recommendedName>
        <fullName evidence="3 6">Beta-galactosidase</fullName>
        <shortName evidence="6">Beta-gal</shortName>
        <ecNumber evidence="3 6">3.2.1.23</ecNumber>
    </recommendedName>
</protein>
<feature type="domain" description="Beta-galactosidase trimerisation" evidence="11">
    <location>
        <begin position="396"/>
        <end position="613"/>
    </location>
</feature>
<dbReference type="Pfam" id="PF08532">
    <property type="entry name" value="Glyco_hydro_42M"/>
    <property type="match status" value="1"/>
</dbReference>
<dbReference type="Gene3D" id="3.40.50.880">
    <property type="match status" value="1"/>
</dbReference>
<dbReference type="InterPro" id="IPR013529">
    <property type="entry name" value="Glyco_hydro_42_N"/>
</dbReference>
<keyword evidence="4 6" id="KW-0378">Hydrolase</keyword>
<dbReference type="OrthoDB" id="9800974at2"/>
<reference evidence="12 13" key="1">
    <citation type="submission" date="2014-03" db="EMBL/GenBank/DDBJ databases">
        <title>Genomics of Bifidobacteria.</title>
        <authorList>
            <person name="Ventura M."/>
            <person name="Milani C."/>
            <person name="Lugli G.A."/>
        </authorList>
    </citation>
    <scope>NUCLEOTIDE SEQUENCE [LARGE SCALE GENOMIC DNA]</scope>
    <source>
        <strain evidence="12 13">DSM 22767</strain>
    </source>
</reference>
<keyword evidence="9" id="KW-0862">Zinc</keyword>
<evidence type="ECO:0000256" key="4">
    <source>
        <dbReference type="ARBA" id="ARBA00022801"/>
    </source>
</evidence>
<keyword evidence="5 6" id="KW-0326">Glycosidase</keyword>
<organism evidence="12 13">
    <name type="scientific">Bifidobacterium bohemicum DSM 22767</name>
    <dbReference type="NCBI Taxonomy" id="1437606"/>
    <lineage>
        <taxon>Bacteria</taxon>
        <taxon>Bacillati</taxon>
        <taxon>Actinomycetota</taxon>
        <taxon>Actinomycetes</taxon>
        <taxon>Bifidobacteriales</taxon>
        <taxon>Bifidobacteriaceae</taxon>
        <taxon>Bifidobacterium</taxon>
    </lineage>
</organism>
<evidence type="ECO:0000256" key="5">
    <source>
        <dbReference type="ARBA" id="ARBA00023295"/>
    </source>
</evidence>
<evidence type="ECO:0000256" key="2">
    <source>
        <dbReference type="ARBA" id="ARBA00005940"/>
    </source>
</evidence>
<evidence type="ECO:0000256" key="1">
    <source>
        <dbReference type="ARBA" id="ARBA00001412"/>
    </source>
</evidence>
<dbReference type="PANTHER" id="PTHR36447:SF1">
    <property type="entry name" value="BETA-GALACTOSIDASE GANA"/>
    <property type="match status" value="1"/>
</dbReference>
<dbReference type="EC" id="3.2.1.23" evidence="3 6"/>
<dbReference type="InterPro" id="IPR013738">
    <property type="entry name" value="Beta_galactosidase_Trimer"/>
</dbReference>
<evidence type="ECO:0000313" key="12">
    <source>
        <dbReference type="EMBL" id="KFI44961.1"/>
    </source>
</evidence>
<dbReference type="Gene3D" id="3.20.20.80">
    <property type="entry name" value="Glycosidases"/>
    <property type="match status" value="1"/>
</dbReference>
<dbReference type="GO" id="GO:0004565">
    <property type="term" value="F:beta-galactosidase activity"/>
    <property type="evidence" value="ECO:0007669"/>
    <property type="project" value="UniProtKB-EC"/>
</dbReference>
<feature type="binding site" evidence="8">
    <location>
        <position position="110"/>
    </location>
    <ligand>
        <name>substrate</name>
    </ligand>
</feature>
<gene>
    <name evidence="12" type="ORF">BBOH_1221</name>
</gene>
<dbReference type="Proteomes" id="UP000029096">
    <property type="component" value="Unassembled WGS sequence"/>
</dbReference>
<dbReference type="RefSeq" id="WP_033522098.1">
    <property type="nucleotide sequence ID" value="NZ_JDUS01000017.1"/>
</dbReference>
<dbReference type="AlphaFoldDB" id="A0A086ZEL1"/>
<evidence type="ECO:0000256" key="6">
    <source>
        <dbReference type="PIRNR" id="PIRNR001084"/>
    </source>
</evidence>
<dbReference type="InterPro" id="IPR017853">
    <property type="entry name" value="GH"/>
</dbReference>
<feature type="binding site" evidence="9">
    <location>
        <position position="159"/>
    </location>
    <ligand>
        <name>Zn(2+)</name>
        <dbReference type="ChEBI" id="CHEBI:29105"/>
    </ligand>
</feature>
<feature type="binding site" evidence="9">
    <location>
        <position position="154"/>
    </location>
    <ligand>
        <name>Zn(2+)</name>
        <dbReference type="ChEBI" id="CHEBI:29105"/>
    </ligand>
</feature>
<keyword evidence="9" id="KW-0479">Metal-binding</keyword>
<dbReference type="GO" id="GO:0009341">
    <property type="term" value="C:beta-galactosidase complex"/>
    <property type="evidence" value="ECO:0007669"/>
    <property type="project" value="InterPro"/>
</dbReference>
<proteinExistence type="inferred from homology"/>
<evidence type="ECO:0000256" key="9">
    <source>
        <dbReference type="PIRSR" id="PIRSR001084-3"/>
    </source>
</evidence>
<feature type="binding site" evidence="8">
    <location>
        <position position="314"/>
    </location>
    <ligand>
        <name>substrate</name>
    </ligand>
</feature>
<evidence type="ECO:0000256" key="7">
    <source>
        <dbReference type="PIRSR" id="PIRSR001084-1"/>
    </source>
</evidence>
<evidence type="ECO:0000259" key="10">
    <source>
        <dbReference type="Pfam" id="PF02449"/>
    </source>
</evidence>
<dbReference type="STRING" id="1437606.BBOH_1221"/>
<keyword evidence="13" id="KW-1185">Reference proteome</keyword>
<dbReference type="InterPro" id="IPR013780">
    <property type="entry name" value="Glyco_hydro_b"/>
</dbReference>
<dbReference type="Pfam" id="PF02449">
    <property type="entry name" value="Glyco_hydro_42"/>
    <property type="match status" value="1"/>
</dbReference>
<dbReference type="GO" id="GO:0005975">
    <property type="term" value="P:carbohydrate metabolic process"/>
    <property type="evidence" value="ECO:0007669"/>
    <property type="project" value="InterPro"/>
</dbReference>
<evidence type="ECO:0000256" key="8">
    <source>
        <dbReference type="PIRSR" id="PIRSR001084-2"/>
    </source>
</evidence>
<evidence type="ECO:0000313" key="13">
    <source>
        <dbReference type="Proteomes" id="UP000029096"/>
    </source>
</evidence>
<evidence type="ECO:0000259" key="11">
    <source>
        <dbReference type="Pfam" id="PF08532"/>
    </source>
</evidence>
<dbReference type="InterPro" id="IPR003476">
    <property type="entry name" value="Glyco_hydro_42"/>
</dbReference>
<comment type="similarity">
    <text evidence="2 6">Belongs to the glycosyl hydrolase 42 family.</text>
</comment>
<dbReference type="InterPro" id="IPR029062">
    <property type="entry name" value="Class_I_gatase-like"/>
</dbReference>
<dbReference type="SUPFAM" id="SSF51445">
    <property type="entry name" value="(Trans)glycosidases"/>
    <property type="match status" value="1"/>
</dbReference>
<feature type="active site" description="Proton donor" evidence="7">
    <location>
        <position position="149"/>
    </location>
</feature>
<dbReference type="SUPFAM" id="SSF52317">
    <property type="entry name" value="Class I glutamine amidotransferase-like"/>
    <property type="match status" value="1"/>
</dbReference>
<feature type="binding site" evidence="8">
    <location>
        <position position="148"/>
    </location>
    <ligand>
        <name>substrate</name>
    </ligand>
</feature>
<dbReference type="PIRSF" id="PIRSF001084">
    <property type="entry name" value="B-galactosidase"/>
    <property type="match status" value="1"/>
</dbReference>
<dbReference type="CDD" id="cd03143">
    <property type="entry name" value="A4_beta-galactosidase_middle_domain"/>
    <property type="match status" value="1"/>
</dbReference>
<feature type="binding site" evidence="9">
    <location>
        <position position="156"/>
    </location>
    <ligand>
        <name>Zn(2+)</name>
        <dbReference type="ChEBI" id="CHEBI:29105"/>
    </ligand>
</feature>
<dbReference type="GO" id="GO:0046872">
    <property type="term" value="F:metal ion binding"/>
    <property type="evidence" value="ECO:0007669"/>
    <property type="project" value="UniProtKB-KW"/>
</dbReference>
<dbReference type="EMBL" id="JGYP01000004">
    <property type="protein sequence ID" value="KFI44961.1"/>
    <property type="molecule type" value="Genomic_DNA"/>
</dbReference>
<sequence>MKPLFDTFLFGGDWNPEQWPEETWEHDIEMLEDAHINEVTINVFSWALLQPNEDDYDFTMLDRIVKLLVSRHFNIVMATSTAALPAWLVRTHPKVIRADADGRRRAFGGRHNACPCSSVYQRLSKKLALRLARRYQGTPGLVAWHVCNEYGGMCYCENCAKDFRRWLKAQYGTIDALNQAWCANYWGHTLTQWDDVVPPTTNGDGIGTEKSVIPGLLMDYRRFQNDSLLACYTRERDAIRRYDKTTPITTNLMGTFKDLDYFKWGRQLDVISWDNYPGMDMPSSFTAMCHDLMRGVGGGKPFMLMEQTPNQQNWFPYCKVKRPGEVRMLSWQAVAHGADTVQFFQMKQSIGGVERSHGAIIAHDGTENTRVFRETERLGAELERCAEPMMGSATKARVAIMFDWESYWSLEGWVGPTTGFSYPNEVHRFYRALYKHNIPVDFIESTADAETLARYPLIVAPALIMVKPHVACRLEDYVRAGGQFVTGYMAGMDDEHDLVVPGGYPGELRKLMGVRVEEIDALAPDAKIPVDCAALPAAYASSGLSPLSGKGEIVASIMHPEGENVTVLANYGGNEFYAGSPAVTVHEFGSGSAYYVGTPLDERGMDSLFDLVVESVSGLDSVIAPEGIEIDRRTADDGRTFTFVINTSGQPVSGVDLRFLAGSREILGNAEVPTEADLKPYEVLICQ</sequence>
<evidence type="ECO:0000256" key="3">
    <source>
        <dbReference type="ARBA" id="ARBA00012756"/>
    </source>
</evidence>
<comment type="caution">
    <text evidence="12">The sequence shown here is derived from an EMBL/GenBank/DDBJ whole genome shotgun (WGS) entry which is preliminary data.</text>
</comment>
<feature type="binding site" evidence="9">
    <location>
        <position position="114"/>
    </location>
    <ligand>
        <name>Zn(2+)</name>
        <dbReference type="ChEBI" id="CHEBI:29105"/>
    </ligand>
</feature>
<accession>A0A086ZEL1</accession>
<dbReference type="Gene3D" id="2.60.40.1180">
    <property type="entry name" value="Golgi alpha-mannosidase II"/>
    <property type="match status" value="1"/>
</dbReference>
<comment type="catalytic activity">
    <reaction evidence="1 6">
        <text>Hydrolysis of terminal non-reducing beta-D-galactose residues in beta-D-galactosides.</text>
        <dbReference type="EC" id="3.2.1.23"/>
    </reaction>
</comment>